<gene>
    <name evidence="1" type="ORF">RF55_22812</name>
</gene>
<dbReference type="PaxDb" id="67767-A0A0J7MPE3"/>
<protein>
    <submittedName>
        <fullName evidence="1">3-hydroxy-3-methylglutaryl-coenzyme a reductase-like protein</fullName>
    </submittedName>
</protein>
<sequence length="59" mass="6550">MLARIFEMHGRFCAGHPLEVIVTTFTLTACMLNMETRTGQAREEGLSSAMHCSQSKCNT</sequence>
<evidence type="ECO:0000313" key="2">
    <source>
        <dbReference type="Proteomes" id="UP000036403"/>
    </source>
</evidence>
<dbReference type="STRING" id="67767.A0A0J7MPE3"/>
<dbReference type="Proteomes" id="UP000036403">
    <property type="component" value="Unassembled WGS sequence"/>
</dbReference>
<name>A0A0J7MPE3_LASNI</name>
<dbReference type="OrthoDB" id="310654at2759"/>
<accession>A0A0J7MPE3</accession>
<dbReference type="AlphaFoldDB" id="A0A0J7MPE3"/>
<proteinExistence type="predicted"/>
<feature type="non-terminal residue" evidence="1">
    <location>
        <position position="59"/>
    </location>
</feature>
<dbReference type="EMBL" id="LBMM01025088">
    <property type="protein sequence ID" value="KMQ82475.1"/>
    <property type="molecule type" value="Genomic_DNA"/>
</dbReference>
<comment type="caution">
    <text evidence="1">The sequence shown here is derived from an EMBL/GenBank/DDBJ whole genome shotgun (WGS) entry which is preliminary data.</text>
</comment>
<dbReference type="PROSITE" id="PS51257">
    <property type="entry name" value="PROKAR_LIPOPROTEIN"/>
    <property type="match status" value="1"/>
</dbReference>
<reference evidence="1 2" key="1">
    <citation type="submission" date="2015-04" db="EMBL/GenBank/DDBJ databases">
        <title>Lasius niger genome sequencing.</title>
        <authorList>
            <person name="Konorov E.A."/>
            <person name="Nikitin M.A."/>
            <person name="Kirill M.V."/>
            <person name="Chang P."/>
        </authorList>
    </citation>
    <scope>NUCLEOTIDE SEQUENCE [LARGE SCALE GENOMIC DNA]</scope>
    <source>
        <tissue evidence="1">Whole</tissue>
    </source>
</reference>
<evidence type="ECO:0000313" key="1">
    <source>
        <dbReference type="EMBL" id="KMQ82475.1"/>
    </source>
</evidence>
<organism evidence="1 2">
    <name type="scientific">Lasius niger</name>
    <name type="common">Black garden ant</name>
    <dbReference type="NCBI Taxonomy" id="67767"/>
    <lineage>
        <taxon>Eukaryota</taxon>
        <taxon>Metazoa</taxon>
        <taxon>Ecdysozoa</taxon>
        <taxon>Arthropoda</taxon>
        <taxon>Hexapoda</taxon>
        <taxon>Insecta</taxon>
        <taxon>Pterygota</taxon>
        <taxon>Neoptera</taxon>
        <taxon>Endopterygota</taxon>
        <taxon>Hymenoptera</taxon>
        <taxon>Apocrita</taxon>
        <taxon>Aculeata</taxon>
        <taxon>Formicoidea</taxon>
        <taxon>Formicidae</taxon>
        <taxon>Formicinae</taxon>
        <taxon>Lasius</taxon>
        <taxon>Lasius</taxon>
    </lineage>
</organism>
<keyword evidence="2" id="KW-1185">Reference proteome</keyword>